<evidence type="ECO:0000256" key="5">
    <source>
        <dbReference type="ARBA" id="ARBA00022989"/>
    </source>
</evidence>
<dbReference type="GO" id="GO:0012511">
    <property type="term" value="C:monolayer-surrounded lipid storage body"/>
    <property type="evidence" value="ECO:0007669"/>
    <property type="project" value="InterPro"/>
</dbReference>
<evidence type="ECO:0000256" key="2">
    <source>
        <dbReference type="ARBA" id="ARBA00010858"/>
    </source>
</evidence>
<protein>
    <recommendedName>
        <fullName evidence="7">Oleosin</fullName>
    </recommendedName>
</protein>
<name>A0AAV3PZN3_LITER</name>
<comment type="subcellular location">
    <subcellularLocation>
        <location evidence="7">Lipid droplet</location>
    </subcellularLocation>
    <subcellularLocation>
        <location evidence="7">Membrane</location>
        <topology evidence="7">Multi-pass membrane protein</topology>
    </subcellularLocation>
</comment>
<feature type="transmembrane region" description="Helical" evidence="9">
    <location>
        <begin position="108"/>
        <end position="126"/>
    </location>
</feature>
<proteinExistence type="inferred from homology"/>
<dbReference type="PANTHER" id="PTHR33203:SF44">
    <property type="entry name" value="OLEOSIN 20.3 KDA"/>
    <property type="match status" value="1"/>
</dbReference>
<feature type="transmembrane region" description="Helical" evidence="9">
    <location>
        <begin position="49"/>
        <end position="71"/>
    </location>
</feature>
<evidence type="ECO:0000313" key="11">
    <source>
        <dbReference type="Proteomes" id="UP001454036"/>
    </source>
</evidence>
<dbReference type="InterPro" id="IPR000136">
    <property type="entry name" value="Oleosin"/>
</dbReference>
<keyword evidence="4 9" id="KW-0812">Transmembrane</keyword>
<organism evidence="10 11">
    <name type="scientific">Lithospermum erythrorhizon</name>
    <name type="common">Purple gromwell</name>
    <name type="synonym">Lithospermum officinale var. erythrorhizon</name>
    <dbReference type="NCBI Taxonomy" id="34254"/>
    <lineage>
        <taxon>Eukaryota</taxon>
        <taxon>Viridiplantae</taxon>
        <taxon>Streptophyta</taxon>
        <taxon>Embryophyta</taxon>
        <taxon>Tracheophyta</taxon>
        <taxon>Spermatophyta</taxon>
        <taxon>Magnoliopsida</taxon>
        <taxon>eudicotyledons</taxon>
        <taxon>Gunneridae</taxon>
        <taxon>Pentapetalae</taxon>
        <taxon>asterids</taxon>
        <taxon>lamiids</taxon>
        <taxon>Boraginales</taxon>
        <taxon>Boraginaceae</taxon>
        <taxon>Boraginoideae</taxon>
        <taxon>Lithospermeae</taxon>
        <taxon>Lithospermum</taxon>
    </lineage>
</organism>
<evidence type="ECO:0000313" key="10">
    <source>
        <dbReference type="EMBL" id="GAA0156596.1"/>
    </source>
</evidence>
<sequence>MADRPQPHHVQVHPVHGGGHGIGRYNGSGGKPGLLPLRGSSRTPSTSQVLALITLLPVGGTLLALSGLTLFGTFVGLALSTPVFILFSPVIVPAVLLFGLAVTGFLSSGAFGLTGLSSLSWVVNYFRKKAGVPATVPEQWDYAKRRVQDATMQVGQKTKDVGQAIQNKAQEGGGVGAR</sequence>
<evidence type="ECO:0000256" key="3">
    <source>
        <dbReference type="ARBA" id="ARBA00022677"/>
    </source>
</evidence>
<evidence type="ECO:0000256" key="7">
    <source>
        <dbReference type="RuleBase" id="RU000540"/>
    </source>
</evidence>
<comment type="similarity">
    <text evidence="2 7">Belongs to the oleosin family.</text>
</comment>
<evidence type="ECO:0000256" key="6">
    <source>
        <dbReference type="ARBA" id="ARBA00023136"/>
    </source>
</evidence>
<feature type="transmembrane region" description="Helical" evidence="9">
    <location>
        <begin position="83"/>
        <end position="102"/>
    </location>
</feature>
<dbReference type="GO" id="GO:0010344">
    <property type="term" value="P:seed oilbody biogenesis"/>
    <property type="evidence" value="ECO:0007669"/>
    <property type="project" value="TreeGrafter"/>
</dbReference>
<dbReference type="GO" id="GO:0019915">
    <property type="term" value="P:lipid storage"/>
    <property type="evidence" value="ECO:0007669"/>
    <property type="project" value="TreeGrafter"/>
</dbReference>
<keyword evidence="11" id="KW-1185">Reference proteome</keyword>
<accession>A0AAV3PZN3</accession>
<dbReference type="EMBL" id="BAABME010019264">
    <property type="protein sequence ID" value="GAA0156596.1"/>
    <property type="molecule type" value="Genomic_DNA"/>
</dbReference>
<dbReference type="GO" id="GO:0016020">
    <property type="term" value="C:membrane"/>
    <property type="evidence" value="ECO:0007669"/>
    <property type="project" value="UniProtKB-SubCell"/>
</dbReference>
<evidence type="ECO:0000256" key="4">
    <source>
        <dbReference type="ARBA" id="ARBA00022692"/>
    </source>
</evidence>
<gene>
    <name evidence="10" type="ORF">LIER_38301</name>
</gene>
<dbReference type="PROSITE" id="PS00811">
    <property type="entry name" value="OLEOSINS"/>
    <property type="match status" value="1"/>
</dbReference>
<dbReference type="Pfam" id="PF01277">
    <property type="entry name" value="Oleosin"/>
    <property type="match status" value="1"/>
</dbReference>
<dbReference type="Proteomes" id="UP001454036">
    <property type="component" value="Unassembled WGS sequence"/>
</dbReference>
<comment type="caution">
    <text evidence="10">The sequence shown here is derived from an EMBL/GenBank/DDBJ whole genome shotgun (WGS) entry which is preliminary data.</text>
</comment>
<evidence type="ECO:0000256" key="9">
    <source>
        <dbReference type="SAM" id="Phobius"/>
    </source>
</evidence>
<reference evidence="10 11" key="1">
    <citation type="submission" date="2024-01" db="EMBL/GenBank/DDBJ databases">
        <title>The complete chloroplast genome sequence of Lithospermum erythrorhizon: insights into the phylogenetic relationship among Boraginaceae species and the maternal lineages of purple gromwells.</title>
        <authorList>
            <person name="Okada T."/>
            <person name="Watanabe K."/>
        </authorList>
    </citation>
    <scope>NUCLEOTIDE SEQUENCE [LARGE SCALE GENOMIC DNA]</scope>
</reference>
<dbReference type="GO" id="GO:0050826">
    <property type="term" value="P:response to freezing"/>
    <property type="evidence" value="ECO:0007669"/>
    <property type="project" value="TreeGrafter"/>
</dbReference>
<keyword evidence="3 7" id="KW-0551">Lipid droplet</keyword>
<dbReference type="PANTHER" id="PTHR33203">
    <property type="entry name" value="OLEOSIN"/>
    <property type="match status" value="1"/>
</dbReference>
<keyword evidence="5 9" id="KW-1133">Transmembrane helix</keyword>
<comment type="function">
    <text evidence="1">May have a structural role to stabilize the lipid body during desiccation of the seed by preventing coalescence of the oil. Probably interacts with both lipid and phospholipid moieties of lipid bodies. May also provide recognition signals for specific lipase anchorage in lipolysis during seedling growth.</text>
</comment>
<keyword evidence="6 9" id="KW-0472">Membrane</keyword>
<dbReference type="AlphaFoldDB" id="A0AAV3PZN3"/>
<evidence type="ECO:0000256" key="8">
    <source>
        <dbReference type="SAM" id="MobiDB-lite"/>
    </source>
</evidence>
<evidence type="ECO:0000256" key="1">
    <source>
        <dbReference type="ARBA" id="ARBA00002582"/>
    </source>
</evidence>
<feature type="region of interest" description="Disordered" evidence="8">
    <location>
        <begin position="1"/>
        <end position="21"/>
    </location>
</feature>